<proteinExistence type="predicted"/>
<keyword evidence="1" id="KW-1133">Transmembrane helix</keyword>
<organism evidence="2 3">
    <name type="scientific">Denitrificimonas caeni</name>
    <dbReference type="NCBI Taxonomy" id="521720"/>
    <lineage>
        <taxon>Bacteria</taxon>
        <taxon>Pseudomonadati</taxon>
        <taxon>Pseudomonadota</taxon>
        <taxon>Gammaproteobacteria</taxon>
        <taxon>Pseudomonadales</taxon>
        <taxon>Pseudomonadaceae</taxon>
        <taxon>Denitrificimonas</taxon>
    </lineage>
</organism>
<dbReference type="KEGG" id="dce:O6P33_06990"/>
<feature type="transmembrane region" description="Helical" evidence="1">
    <location>
        <begin position="205"/>
        <end position="228"/>
    </location>
</feature>
<keyword evidence="1" id="KW-0472">Membrane</keyword>
<dbReference type="Proteomes" id="UP001212189">
    <property type="component" value="Chromosome"/>
</dbReference>
<dbReference type="RefSeq" id="WP_269817079.1">
    <property type="nucleotide sequence ID" value="NZ_CP114976.1"/>
</dbReference>
<feature type="transmembrane region" description="Helical" evidence="1">
    <location>
        <begin position="151"/>
        <end position="175"/>
    </location>
</feature>
<feature type="transmembrane region" description="Helical" evidence="1">
    <location>
        <begin position="353"/>
        <end position="375"/>
    </location>
</feature>
<dbReference type="AlphaFoldDB" id="A0AAE9VMT1"/>
<dbReference type="EMBL" id="CP114976">
    <property type="protein sequence ID" value="WBE24138.1"/>
    <property type="molecule type" value="Genomic_DNA"/>
</dbReference>
<keyword evidence="3" id="KW-1185">Reference proteome</keyword>
<keyword evidence="1" id="KW-0812">Transmembrane</keyword>
<feature type="transmembrane region" description="Helical" evidence="1">
    <location>
        <begin position="249"/>
        <end position="266"/>
    </location>
</feature>
<evidence type="ECO:0000256" key="1">
    <source>
        <dbReference type="SAM" id="Phobius"/>
    </source>
</evidence>
<evidence type="ECO:0000313" key="3">
    <source>
        <dbReference type="Proteomes" id="UP001212189"/>
    </source>
</evidence>
<feature type="transmembrane region" description="Helical" evidence="1">
    <location>
        <begin position="31"/>
        <end position="53"/>
    </location>
</feature>
<sequence length="514" mass="59288">MHLNKAQAVLRPRNPWEAIDLGVLLARRHSALLMATWAVLTLPLFAILTVIFWQQPSVAVLVIWWLKPAFERLPLYILSNALFANTPSLRDSFKALPKLLKPQLLASLTWRRLSVTRSFDLPVLQLENLSGPARQQRLVTLGRNYTRAPTWLTIIGLHIEMALWISLLALLYLFIPAQLQTDWSWAKLLQISQSQWLWAEHLSNLLYVLVLIIWEPIYVACGFTLYLNRRTELEAWDIELALRNLAKRLTSSLGVFLCALLLLLPLSDNAFAQSFTQDNINTQNQELGVEQPRLLKQMLNSEQAQQSIKATLDAPPFENYKTISNWQLRKSKTDTKDTHEFNVPDWLKNLVEYLSFSVQVVLWSTLLLLSALLLWRYRQWLSTFAQKLRPIKKAAPPPVQTLFGLEVNNQSLPDDLIASAQSLWSSDQRAALSLLYRGFLNYLLQQQTLPLTAAHTENEVLAMTDALDPQLQFYGQQLTQYWVNLAWGHRLPAHSQFVQLCQQWQELQQQERSQ</sequence>
<protein>
    <submittedName>
        <fullName evidence="2">DUF4129 domain-containing protein</fullName>
    </submittedName>
</protein>
<evidence type="ECO:0000313" key="2">
    <source>
        <dbReference type="EMBL" id="WBE24138.1"/>
    </source>
</evidence>
<reference evidence="2 3" key="1">
    <citation type="submission" date="2022-12" db="EMBL/GenBank/DDBJ databases">
        <title>Coexistence and Characterization of a Novel Tigecycline Resistance gene tet(X) variant and blaNDM-1 in a Pseudomonas caeni Isolate of Chicken Origin.</title>
        <authorList>
            <person name="Lu X."/>
            <person name="Zhang L."/>
            <person name="Li R."/>
            <person name="Wang Z."/>
        </authorList>
    </citation>
    <scope>NUCLEOTIDE SEQUENCE [LARGE SCALE GENOMIC DNA]</scope>
    <source>
        <strain evidence="2 3">CE14</strain>
    </source>
</reference>
<name>A0AAE9VMT1_9GAMM</name>
<accession>A0AAE9VMT1</accession>
<gene>
    <name evidence="2" type="ORF">O6P33_06990</name>
</gene>